<sequence>MFEIRFDTGNSAFDQAPDEEISRVLDEVAKEIAARPAVHFNRREDGIIRDSNGNRIGGWSYRPARI</sequence>
<dbReference type="OrthoDB" id="7239898at2"/>
<dbReference type="RefSeq" id="WP_034830657.1">
    <property type="nucleotide sequence ID" value="NZ_JANX01000001.1"/>
</dbReference>
<protein>
    <submittedName>
        <fullName evidence="1">Uncharacterized protein</fullName>
    </submittedName>
</protein>
<proteinExistence type="predicted"/>
<evidence type="ECO:0000313" key="2">
    <source>
        <dbReference type="Proteomes" id="UP000029995"/>
    </source>
</evidence>
<dbReference type="Proteomes" id="UP000029995">
    <property type="component" value="Unassembled WGS sequence"/>
</dbReference>
<reference evidence="1 2" key="1">
    <citation type="submission" date="2014-01" db="EMBL/GenBank/DDBJ databases">
        <title>Genome sequence determination for a cystic fibrosis isolate, Inquilinus limosus.</title>
        <authorList>
            <person name="Pino M."/>
            <person name="Di Conza J."/>
            <person name="Gutkind G."/>
        </authorList>
    </citation>
    <scope>NUCLEOTIDE SEQUENCE [LARGE SCALE GENOMIC DNA]</scope>
    <source>
        <strain evidence="1 2">MP06</strain>
    </source>
</reference>
<name>A0A0A0DBU5_9PROT</name>
<dbReference type="EMBL" id="JANX01000001">
    <property type="protein sequence ID" value="KGM36186.1"/>
    <property type="molecule type" value="Genomic_DNA"/>
</dbReference>
<dbReference type="AlphaFoldDB" id="A0A0A0DBU5"/>
<gene>
    <name evidence="1" type="ORF">P409_00630</name>
</gene>
<accession>A0A0A0DBU5</accession>
<comment type="caution">
    <text evidence="1">The sequence shown here is derived from an EMBL/GenBank/DDBJ whole genome shotgun (WGS) entry which is preliminary data.</text>
</comment>
<organism evidence="1 2">
    <name type="scientific">Inquilinus limosus MP06</name>
    <dbReference type="NCBI Taxonomy" id="1398085"/>
    <lineage>
        <taxon>Bacteria</taxon>
        <taxon>Pseudomonadati</taxon>
        <taxon>Pseudomonadota</taxon>
        <taxon>Alphaproteobacteria</taxon>
        <taxon>Rhodospirillales</taxon>
        <taxon>Rhodospirillaceae</taxon>
        <taxon>Inquilinus</taxon>
    </lineage>
</organism>
<evidence type="ECO:0000313" key="1">
    <source>
        <dbReference type="EMBL" id="KGM36186.1"/>
    </source>
</evidence>